<protein>
    <submittedName>
        <fullName evidence="3">AMP-binding protein</fullName>
    </submittedName>
</protein>
<accession>A0A9E8K176</accession>
<evidence type="ECO:0000256" key="1">
    <source>
        <dbReference type="SAM" id="MobiDB-lite"/>
    </source>
</evidence>
<feature type="compositionally biased region" description="Polar residues" evidence="1">
    <location>
        <begin position="86"/>
        <end position="96"/>
    </location>
</feature>
<sequence>MYNHFFWERYFSSDQNLPQTIVFTNSTNNIELNLKFNSLNNSSIDQFINEVSDYNFYLAIDDGGNPLVINSPSGNKPSRPDKYKNGSYTTTPSSSN</sequence>
<dbReference type="EMBL" id="OP765507">
    <property type="protein sequence ID" value="UZT28996.1"/>
    <property type="molecule type" value="Genomic_DNA"/>
</dbReference>
<proteinExistence type="predicted"/>
<reference evidence="2" key="1">
    <citation type="submission" date="2022-10" db="EMBL/GenBank/DDBJ databases">
        <title>Genomics discovery of giant fungal viruses from subsurface oceanic crustal fluids.</title>
        <authorList>
            <person name="Bhattacharjee A.S."/>
            <person name="Schulz F."/>
            <person name="Woyke T."/>
            <person name="Orcutt B.N."/>
            <person name="Matinez Martinez J."/>
        </authorList>
    </citation>
    <scope>NUCLEOTIDE SEQUENCE</scope>
    <source>
        <strain evidence="2">VSAG1.JdFR</strain>
        <strain evidence="3">VSAG8.JdFR</strain>
    </source>
</reference>
<evidence type="ECO:0000313" key="2">
    <source>
        <dbReference type="EMBL" id="UZT28996.1"/>
    </source>
</evidence>
<feature type="region of interest" description="Disordered" evidence="1">
    <location>
        <begin position="69"/>
        <end position="96"/>
    </location>
</feature>
<evidence type="ECO:0000313" key="3">
    <source>
        <dbReference type="EMBL" id="UZT29215.1"/>
    </source>
</evidence>
<organism evidence="2">
    <name type="scientific">Nucleocytoviricota sp</name>
    <dbReference type="NCBI Taxonomy" id="2809609"/>
    <lineage>
        <taxon>Viruses</taxon>
        <taxon>Varidnaviria</taxon>
        <taxon>Bamfordvirae</taxon>
        <taxon>Nucleocytoviricota</taxon>
    </lineage>
</organism>
<dbReference type="EMBL" id="OP765584">
    <property type="protein sequence ID" value="UZT29215.1"/>
    <property type="molecule type" value="Genomic_DNA"/>
</dbReference>
<name>A0A9E8K176_9VIRU</name>